<reference evidence="3" key="1">
    <citation type="submission" date="2021-11" db="EMBL/GenBank/DDBJ databases">
        <title>Streptomyces corallinus and Kineosporia corallina sp. nov., two new coral-derived marine actinobacteria.</title>
        <authorList>
            <person name="Buangrab K."/>
            <person name="Sutthacheep M."/>
            <person name="Yeemin T."/>
            <person name="Harunari E."/>
            <person name="Igarashi Y."/>
            <person name="Sripreechasak P."/>
            <person name="Kanchanasin P."/>
            <person name="Tanasupawat S."/>
            <person name="Phongsopitanun W."/>
        </authorList>
    </citation>
    <scope>NUCLEOTIDE SEQUENCE</scope>
    <source>
        <strain evidence="3">JCM 31032</strain>
    </source>
</reference>
<evidence type="ECO:0000256" key="1">
    <source>
        <dbReference type="ARBA" id="ARBA00006817"/>
    </source>
</evidence>
<comment type="caution">
    <text evidence="3">The sequence shown here is derived from an EMBL/GenBank/DDBJ whole genome shotgun (WGS) entry which is preliminary data.</text>
</comment>
<dbReference type="InterPro" id="IPR023393">
    <property type="entry name" value="START-like_dom_sf"/>
</dbReference>
<accession>A0A9X1SWL3</accession>
<dbReference type="Proteomes" id="UP001138997">
    <property type="component" value="Unassembled WGS sequence"/>
</dbReference>
<name>A0A9X1SWL3_9ACTN</name>
<dbReference type="EMBL" id="JAJOMB010000015">
    <property type="protein sequence ID" value="MCD5314155.1"/>
    <property type="molecule type" value="Genomic_DNA"/>
</dbReference>
<dbReference type="SUPFAM" id="SSF55961">
    <property type="entry name" value="Bet v1-like"/>
    <property type="match status" value="1"/>
</dbReference>
<evidence type="ECO:0000313" key="4">
    <source>
        <dbReference type="Proteomes" id="UP001138997"/>
    </source>
</evidence>
<dbReference type="CDD" id="cd07814">
    <property type="entry name" value="SRPBCC_CalC_Aha1-like"/>
    <property type="match status" value="1"/>
</dbReference>
<dbReference type="AlphaFoldDB" id="A0A9X1SWL3"/>
<protein>
    <submittedName>
        <fullName evidence="3">SRPBCC domain-containing protein</fullName>
    </submittedName>
</protein>
<comment type="similarity">
    <text evidence="1">Belongs to the AHA1 family.</text>
</comment>
<dbReference type="Pfam" id="PF08327">
    <property type="entry name" value="AHSA1"/>
    <property type="match status" value="1"/>
</dbReference>
<evidence type="ECO:0000313" key="3">
    <source>
        <dbReference type="EMBL" id="MCD5314155.1"/>
    </source>
</evidence>
<keyword evidence="4" id="KW-1185">Reference proteome</keyword>
<proteinExistence type="inferred from homology"/>
<gene>
    <name evidence="3" type="ORF">LR394_24910</name>
</gene>
<feature type="domain" description="Activator of Hsp90 ATPase homologue 1/2-like C-terminal" evidence="2">
    <location>
        <begin position="43"/>
        <end position="146"/>
    </location>
</feature>
<organism evidence="3 4">
    <name type="scientific">Kineosporia babensis</name>
    <dbReference type="NCBI Taxonomy" id="499548"/>
    <lineage>
        <taxon>Bacteria</taxon>
        <taxon>Bacillati</taxon>
        <taxon>Actinomycetota</taxon>
        <taxon>Actinomycetes</taxon>
        <taxon>Kineosporiales</taxon>
        <taxon>Kineosporiaceae</taxon>
        <taxon>Kineosporia</taxon>
    </lineage>
</organism>
<dbReference type="Gene3D" id="3.30.530.20">
    <property type="match status" value="1"/>
</dbReference>
<sequence>MSTYVQLGRIEAGLPPALVDDDAAVATERLVYVRRVVPGTAGHVWQVLVSPEGTSVWLGHGAVLAGRGETYISDEGDAGVVRSFHPLEQLRLSWQDGAQDESSLVELDLTPVAGGTRLRLWHEGLPPAMRRAMQEKWEHRLDDFARTCL</sequence>
<evidence type="ECO:0000259" key="2">
    <source>
        <dbReference type="Pfam" id="PF08327"/>
    </source>
</evidence>
<dbReference type="InterPro" id="IPR013538">
    <property type="entry name" value="ASHA1/2-like_C"/>
</dbReference>
<dbReference type="RefSeq" id="WP_231446443.1">
    <property type="nucleotide sequence ID" value="NZ_JAJOMB010000015.1"/>
</dbReference>